<feature type="signal peptide" evidence="1">
    <location>
        <begin position="1"/>
        <end position="22"/>
    </location>
</feature>
<sequence length="115" mass="13464">MFIVRRVFLCVCNWIFANGCDANALKRMARRSAVRSICRREVMRQETSRRGEGSVLPFKLTGWIRRERANMLLYSFHLRNESGVQMPDLRNVFIDFEGSIIVRIVTYNPFSSTKV</sequence>
<protein>
    <recommendedName>
        <fullName evidence="4">Secreted protein</fullName>
    </recommendedName>
</protein>
<dbReference type="Proteomes" id="UP001054837">
    <property type="component" value="Unassembled WGS sequence"/>
</dbReference>
<dbReference type="AlphaFoldDB" id="A0AAV4P056"/>
<reference evidence="2 3" key="1">
    <citation type="submission" date="2021-06" db="EMBL/GenBank/DDBJ databases">
        <title>Caerostris darwini draft genome.</title>
        <authorList>
            <person name="Kono N."/>
            <person name="Arakawa K."/>
        </authorList>
    </citation>
    <scope>NUCLEOTIDE SEQUENCE [LARGE SCALE GENOMIC DNA]</scope>
</reference>
<evidence type="ECO:0000313" key="3">
    <source>
        <dbReference type="Proteomes" id="UP001054837"/>
    </source>
</evidence>
<organism evidence="2 3">
    <name type="scientific">Caerostris darwini</name>
    <dbReference type="NCBI Taxonomy" id="1538125"/>
    <lineage>
        <taxon>Eukaryota</taxon>
        <taxon>Metazoa</taxon>
        <taxon>Ecdysozoa</taxon>
        <taxon>Arthropoda</taxon>
        <taxon>Chelicerata</taxon>
        <taxon>Arachnida</taxon>
        <taxon>Araneae</taxon>
        <taxon>Araneomorphae</taxon>
        <taxon>Entelegynae</taxon>
        <taxon>Araneoidea</taxon>
        <taxon>Araneidae</taxon>
        <taxon>Caerostris</taxon>
    </lineage>
</organism>
<gene>
    <name evidence="2" type="ORF">CDAR_74931</name>
</gene>
<keyword evidence="3" id="KW-1185">Reference proteome</keyword>
<name>A0AAV4P056_9ARAC</name>
<comment type="caution">
    <text evidence="2">The sequence shown here is derived from an EMBL/GenBank/DDBJ whole genome shotgun (WGS) entry which is preliminary data.</text>
</comment>
<evidence type="ECO:0000256" key="1">
    <source>
        <dbReference type="SAM" id="SignalP"/>
    </source>
</evidence>
<proteinExistence type="predicted"/>
<keyword evidence="1" id="KW-0732">Signal</keyword>
<evidence type="ECO:0000313" key="2">
    <source>
        <dbReference type="EMBL" id="GIX90542.1"/>
    </source>
</evidence>
<feature type="chain" id="PRO_5043607423" description="Secreted protein" evidence="1">
    <location>
        <begin position="23"/>
        <end position="115"/>
    </location>
</feature>
<dbReference type="EMBL" id="BPLQ01002250">
    <property type="protein sequence ID" value="GIX90542.1"/>
    <property type="molecule type" value="Genomic_DNA"/>
</dbReference>
<evidence type="ECO:0008006" key="4">
    <source>
        <dbReference type="Google" id="ProtNLM"/>
    </source>
</evidence>
<accession>A0AAV4P056</accession>